<comment type="caution">
    <text evidence="1">The sequence shown here is derived from an EMBL/GenBank/DDBJ whole genome shotgun (WGS) entry which is preliminary data.</text>
</comment>
<dbReference type="RefSeq" id="WP_145721002.1">
    <property type="nucleotide sequence ID" value="NZ_BSPF01000010.1"/>
</dbReference>
<name>A0A562NC05_9HYPH</name>
<reference evidence="1 2" key="1">
    <citation type="journal article" date="2015" name="Stand. Genomic Sci.">
        <title>Genomic Encyclopedia of Bacterial and Archaeal Type Strains, Phase III: the genomes of soil and plant-associated and newly described type strains.</title>
        <authorList>
            <person name="Whitman W.B."/>
            <person name="Woyke T."/>
            <person name="Klenk H.P."/>
            <person name="Zhou Y."/>
            <person name="Lilburn T.G."/>
            <person name="Beck B.J."/>
            <person name="De Vos P."/>
            <person name="Vandamme P."/>
            <person name="Eisen J.A."/>
            <person name="Garrity G."/>
            <person name="Hugenholtz P."/>
            <person name="Kyrpides N.C."/>
        </authorList>
    </citation>
    <scope>NUCLEOTIDE SEQUENCE [LARGE SCALE GENOMIC DNA]</scope>
    <source>
        <strain evidence="1 2">CGMCC 1.2546</strain>
    </source>
</reference>
<dbReference type="AlphaFoldDB" id="A0A562NC05"/>
<proteinExistence type="predicted"/>
<evidence type="ECO:0000313" key="1">
    <source>
        <dbReference type="EMBL" id="TWI29630.1"/>
    </source>
</evidence>
<accession>A0A562NC05</accession>
<dbReference type="EMBL" id="VLKT01000035">
    <property type="protein sequence ID" value="TWI29630.1"/>
    <property type="molecule type" value="Genomic_DNA"/>
</dbReference>
<protein>
    <submittedName>
        <fullName evidence="1">Uncharacterized protein</fullName>
    </submittedName>
</protein>
<keyword evidence="2" id="KW-1185">Reference proteome</keyword>
<evidence type="ECO:0000313" key="2">
    <source>
        <dbReference type="Proteomes" id="UP000317122"/>
    </source>
</evidence>
<organism evidence="1 2">
    <name type="scientific">Mesorhizobium tianshanense</name>
    <dbReference type="NCBI Taxonomy" id="39844"/>
    <lineage>
        <taxon>Bacteria</taxon>
        <taxon>Pseudomonadati</taxon>
        <taxon>Pseudomonadota</taxon>
        <taxon>Alphaproteobacteria</taxon>
        <taxon>Hyphomicrobiales</taxon>
        <taxon>Phyllobacteriaceae</taxon>
        <taxon>Mesorhizobium</taxon>
    </lineage>
</organism>
<dbReference type="Proteomes" id="UP000317122">
    <property type="component" value="Unassembled WGS sequence"/>
</dbReference>
<sequence length="100" mass="10912">MLSGTVKRAKRTGRTVRLTFVVDPAREEPQIEVKDAAPTQPDALVLALETAKIRGAERVAEILKGAGRLGCYELWLMTGKWTGGGRHTNDPLPASMEILQ</sequence>
<gene>
    <name evidence="1" type="ORF">IQ26_05052</name>
</gene>
<dbReference type="OrthoDB" id="8401347at2"/>